<evidence type="ECO:0000256" key="1">
    <source>
        <dbReference type="SAM" id="Coils"/>
    </source>
</evidence>
<feature type="compositionally biased region" description="Basic and acidic residues" evidence="2">
    <location>
        <begin position="18"/>
        <end position="39"/>
    </location>
</feature>
<sequence>MQLATNFAKEKERALSAKTLLEHMKDEASRAREEVRRAEGSQQQLRSEIASLQADLASAQADRAQLVFSFRSEREALSAAASNKESEEQRAKAAHDIQTQQEVAKLQAELSAAHAAKAQLSEGFASESEEMVAMHAQRGEELERLRSELEQERRMRAEAAELHAREADALREAAQRAENETQSLICERDEMLEAHTAVILDLHKAHGNLSGVSAADVPTAFSDLSNGSPALKRSATRPLEEGAGAISRFFEVAPFDASEMLVHLQKRIKDRLALTAARRRGAESVAPALGKSFAGSRIEGSADDDISVDIPPRSPHYSKMME</sequence>
<feature type="coiled-coil region" evidence="1">
    <location>
        <begin position="132"/>
        <end position="194"/>
    </location>
</feature>
<dbReference type="EMBL" id="HBER01018986">
    <property type="protein sequence ID" value="CAD8534322.1"/>
    <property type="molecule type" value="Transcribed_RNA"/>
</dbReference>
<evidence type="ECO:0000313" key="3">
    <source>
        <dbReference type="EMBL" id="CAD8534322.1"/>
    </source>
</evidence>
<keyword evidence="1" id="KW-0175">Coiled coil</keyword>
<name>A0A7S0IWT7_9EUKA</name>
<feature type="region of interest" description="Disordered" evidence="2">
    <location>
        <begin position="18"/>
        <end position="46"/>
    </location>
</feature>
<gene>
    <name evidence="3" type="ORF">CLEP1334_LOCUS9577</name>
</gene>
<accession>A0A7S0IWT7</accession>
<organism evidence="3">
    <name type="scientific">Calcidiscus leptoporus</name>
    <dbReference type="NCBI Taxonomy" id="127549"/>
    <lineage>
        <taxon>Eukaryota</taxon>
        <taxon>Haptista</taxon>
        <taxon>Haptophyta</taxon>
        <taxon>Prymnesiophyceae</taxon>
        <taxon>Coccolithales</taxon>
        <taxon>Calcidiscaceae</taxon>
        <taxon>Calcidiscus</taxon>
    </lineage>
</organism>
<reference evidence="3" key="1">
    <citation type="submission" date="2021-01" db="EMBL/GenBank/DDBJ databases">
        <authorList>
            <person name="Corre E."/>
            <person name="Pelletier E."/>
            <person name="Niang G."/>
            <person name="Scheremetjew M."/>
            <person name="Finn R."/>
            <person name="Kale V."/>
            <person name="Holt S."/>
            <person name="Cochrane G."/>
            <person name="Meng A."/>
            <person name="Brown T."/>
            <person name="Cohen L."/>
        </authorList>
    </citation>
    <scope>NUCLEOTIDE SEQUENCE</scope>
    <source>
        <strain evidence="3">RCC1130</strain>
    </source>
</reference>
<dbReference type="AlphaFoldDB" id="A0A7S0IWT7"/>
<evidence type="ECO:0000256" key="2">
    <source>
        <dbReference type="SAM" id="MobiDB-lite"/>
    </source>
</evidence>
<feature type="region of interest" description="Disordered" evidence="2">
    <location>
        <begin position="300"/>
        <end position="322"/>
    </location>
</feature>
<protein>
    <submittedName>
        <fullName evidence="3">Uncharacterized protein</fullName>
    </submittedName>
</protein>
<proteinExistence type="predicted"/>